<dbReference type="EMBL" id="LVWI01000042">
    <property type="protein sequence ID" value="OKP85908.1"/>
    <property type="molecule type" value="Genomic_DNA"/>
</dbReference>
<feature type="binding site" evidence="8">
    <location>
        <begin position="8"/>
        <end position="10"/>
    </location>
    <ligand>
        <name>GTP</name>
        <dbReference type="ChEBI" id="CHEBI:37565"/>
    </ligand>
</feature>
<comment type="function">
    <text evidence="8">Transfers a GMP moiety from GTP to Mo-molybdopterin (Mo-MPT) cofactor (Moco or molybdenum cofactor) to form Mo-molybdopterin guanine dinucleotide (Mo-MGD) cofactor.</text>
</comment>
<dbReference type="RefSeq" id="WP_083606874.1">
    <property type="nucleotide sequence ID" value="NZ_LVWI01000042.1"/>
</dbReference>
<feature type="binding site" evidence="8">
    <location>
        <position position="67"/>
    </location>
    <ligand>
        <name>GTP</name>
        <dbReference type="ChEBI" id="CHEBI:37565"/>
    </ligand>
</feature>
<evidence type="ECO:0000256" key="5">
    <source>
        <dbReference type="ARBA" id="ARBA00022842"/>
    </source>
</evidence>
<keyword evidence="4 8" id="KW-0547">Nucleotide-binding</keyword>
<dbReference type="Proteomes" id="UP000186058">
    <property type="component" value="Unassembled WGS sequence"/>
</dbReference>
<comment type="domain">
    <text evidence="8">The N-terminal domain determines nucleotide recognition and specific binding, while the C-terminal domain determines the specific binding to the target protein.</text>
</comment>
<keyword evidence="1 8" id="KW-0963">Cytoplasm</keyword>
<dbReference type="PANTHER" id="PTHR19136">
    <property type="entry name" value="MOLYBDENUM COFACTOR GUANYLYLTRANSFERASE"/>
    <property type="match status" value="1"/>
</dbReference>
<dbReference type="InterPro" id="IPR013482">
    <property type="entry name" value="Molybde_CF_guanTrfase"/>
</dbReference>
<keyword evidence="6 8" id="KW-0342">GTP-binding</keyword>
<feature type="domain" description="MobA-like NTP transferase" evidence="9">
    <location>
        <begin position="5"/>
        <end position="155"/>
    </location>
</feature>
<comment type="caution">
    <text evidence="8">Lacks conserved residue(s) required for the propagation of feature annotation.</text>
</comment>
<keyword evidence="3 8" id="KW-0479">Metal-binding</keyword>
<dbReference type="SUPFAM" id="SSF53448">
    <property type="entry name" value="Nucleotide-diphospho-sugar transferases"/>
    <property type="match status" value="1"/>
</dbReference>
<organism evidence="10 11">
    <name type="scientific">Paenibacillus helianthi</name>
    <dbReference type="NCBI Taxonomy" id="1349432"/>
    <lineage>
        <taxon>Bacteria</taxon>
        <taxon>Bacillati</taxon>
        <taxon>Bacillota</taxon>
        <taxon>Bacilli</taxon>
        <taxon>Bacillales</taxon>
        <taxon>Paenibacillaceae</taxon>
        <taxon>Paenibacillus</taxon>
    </lineage>
</organism>
<name>A0ABX3EM33_9BACL</name>
<dbReference type="CDD" id="cd02503">
    <property type="entry name" value="MobA"/>
    <property type="match status" value="1"/>
</dbReference>
<dbReference type="InterPro" id="IPR029044">
    <property type="entry name" value="Nucleotide-diphossugar_trans"/>
</dbReference>
<dbReference type="EC" id="2.7.7.77" evidence="8"/>
<comment type="cofactor">
    <cofactor evidence="8">
        <name>Mg(2+)</name>
        <dbReference type="ChEBI" id="CHEBI:18420"/>
    </cofactor>
</comment>
<feature type="binding site" evidence="8">
    <location>
        <position position="20"/>
    </location>
    <ligand>
        <name>GTP</name>
        <dbReference type="ChEBI" id="CHEBI:37565"/>
    </ligand>
</feature>
<evidence type="ECO:0000259" key="9">
    <source>
        <dbReference type="Pfam" id="PF12804"/>
    </source>
</evidence>
<sequence>MEITGVILAGGRSRRMGADKALLMLEGKPLIAYSAARLSSITEHVVIACGEEERRAYRMFHLPLIPDIYPGLGPLAGLHAALQGSHTEWVAVLACDLPFASEGLFLHMLEIAYGGGDIQAVVPVTSEGRVQPLLALYNRSILPILEKFLSRRQLRVMEFLDVLDVHYVRDSDYEEGPRTHTFSLMNMNTPEDYAAALKLAPLHPDDSSVQ</sequence>
<protein>
    <recommendedName>
        <fullName evidence="8">Probable molybdenum cofactor guanylyltransferase</fullName>
        <shortName evidence="8">MoCo guanylyltransferase</shortName>
        <ecNumber evidence="8">2.7.7.77</ecNumber>
    </recommendedName>
    <alternativeName>
        <fullName evidence="8">GTP:molybdopterin guanylyltransferase</fullName>
    </alternativeName>
    <alternativeName>
        <fullName evidence="8">Mo-MPT guanylyltransferase</fullName>
    </alternativeName>
    <alternativeName>
        <fullName evidence="8">Molybdopterin guanylyltransferase</fullName>
    </alternativeName>
    <alternativeName>
        <fullName evidence="8">Molybdopterin-guanine dinucleotide synthase</fullName>
        <shortName evidence="8">MGD synthase</shortName>
    </alternativeName>
</protein>
<proteinExistence type="inferred from homology"/>
<feature type="binding site" evidence="8">
    <location>
        <position position="96"/>
    </location>
    <ligand>
        <name>Mg(2+)</name>
        <dbReference type="ChEBI" id="CHEBI:18420"/>
    </ligand>
</feature>
<accession>A0ABX3EM33</accession>
<evidence type="ECO:0000256" key="4">
    <source>
        <dbReference type="ARBA" id="ARBA00022741"/>
    </source>
</evidence>
<keyword evidence="7 8" id="KW-0501">Molybdenum cofactor biosynthesis</keyword>
<evidence type="ECO:0000256" key="7">
    <source>
        <dbReference type="ARBA" id="ARBA00023150"/>
    </source>
</evidence>
<evidence type="ECO:0000256" key="3">
    <source>
        <dbReference type="ARBA" id="ARBA00022723"/>
    </source>
</evidence>
<comment type="catalytic activity">
    <reaction evidence="8">
        <text>Mo-molybdopterin + GTP + H(+) = Mo-molybdopterin guanine dinucleotide + diphosphate</text>
        <dbReference type="Rhea" id="RHEA:34243"/>
        <dbReference type="ChEBI" id="CHEBI:15378"/>
        <dbReference type="ChEBI" id="CHEBI:33019"/>
        <dbReference type="ChEBI" id="CHEBI:37565"/>
        <dbReference type="ChEBI" id="CHEBI:71302"/>
        <dbReference type="ChEBI" id="CHEBI:71310"/>
        <dbReference type="EC" id="2.7.7.77"/>
    </reaction>
</comment>
<comment type="subcellular location">
    <subcellularLocation>
        <location evidence="8">Cytoplasm</location>
    </subcellularLocation>
</comment>
<evidence type="ECO:0000256" key="8">
    <source>
        <dbReference type="HAMAP-Rule" id="MF_00316"/>
    </source>
</evidence>
<gene>
    <name evidence="8" type="primary">mobA</name>
    <name evidence="10" type="ORF">A3844_15365</name>
</gene>
<keyword evidence="11" id="KW-1185">Reference proteome</keyword>
<dbReference type="Gene3D" id="3.90.550.10">
    <property type="entry name" value="Spore Coat Polysaccharide Biosynthesis Protein SpsA, Chain A"/>
    <property type="match status" value="1"/>
</dbReference>
<comment type="caution">
    <text evidence="10">The sequence shown here is derived from an EMBL/GenBank/DDBJ whole genome shotgun (WGS) entry which is preliminary data.</text>
</comment>
<evidence type="ECO:0000313" key="11">
    <source>
        <dbReference type="Proteomes" id="UP000186058"/>
    </source>
</evidence>
<reference evidence="10 11" key="1">
    <citation type="submission" date="2016-03" db="EMBL/GenBank/DDBJ databases">
        <authorList>
            <person name="Sant'Anna F.H."/>
            <person name="Ambrosini A."/>
            <person name="Souza R."/>
            <person name="Bach E."/>
            <person name="Fernandes G."/>
            <person name="Balsanelli E."/>
            <person name="Baura V.A."/>
            <person name="Souza E.M."/>
            <person name="Passaglia L."/>
        </authorList>
    </citation>
    <scope>NUCLEOTIDE SEQUENCE [LARGE SCALE GENOMIC DNA]</scope>
    <source>
        <strain evidence="10 11">P26E</strain>
    </source>
</reference>
<dbReference type="PANTHER" id="PTHR19136:SF81">
    <property type="entry name" value="MOLYBDENUM COFACTOR GUANYLYLTRANSFERASE"/>
    <property type="match status" value="1"/>
</dbReference>
<evidence type="ECO:0000256" key="6">
    <source>
        <dbReference type="ARBA" id="ARBA00023134"/>
    </source>
</evidence>
<comment type="similarity">
    <text evidence="8">Belongs to the MobA family.</text>
</comment>
<keyword evidence="2 8" id="KW-0808">Transferase</keyword>
<keyword evidence="5 8" id="KW-0460">Magnesium</keyword>
<dbReference type="InterPro" id="IPR025877">
    <property type="entry name" value="MobA-like_NTP_Trfase"/>
</dbReference>
<dbReference type="HAMAP" id="MF_00316">
    <property type="entry name" value="MobA"/>
    <property type="match status" value="1"/>
</dbReference>
<feature type="binding site" evidence="8">
    <location>
        <position position="96"/>
    </location>
    <ligand>
        <name>GTP</name>
        <dbReference type="ChEBI" id="CHEBI:37565"/>
    </ligand>
</feature>
<evidence type="ECO:0000256" key="1">
    <source>
        <dbReference type="ARBA" id="ARBA00022490"/>
    </source>
</evidence>
<dbReference type="Pfam" id="PF12804">
    <property type="entry name" value="NTP_transf_3"/>
    <property type="match status" value="1"/>
</dbReference>
<evidence type="ECO:0000313" key="10">
    <source>
        <dbReference type="EMBL" id="OKP85908.1"/>
    </source>
</evidence>
<evidence type="ECO:0000256" key="2">
    <source>
        <dbReference type="ARBA" id="ARBA00022679"/>
    </source>
</evidence>